<dbReference type="OrthoDB" id="20865at2759"/>
<dbReference type="Pfam" id="PF10146">
    <property type="entry name" value="zf-C4H2"/>
    <property type="match status" value="2"/>
</dbReference>
<comment type="caution">
    <text evidence="3">The sequence shown here is derived from an EMBL/GenBank/DDBJ whole genome shotgun (WGS) entry which is preliminary data.</text>
</comment>
<evidence type="ECO:0000313" key="4">
    <source>
        <dbReference type="Proteomes" id="UP000055048"/>
    </source>
</evidence>
<dbReference type="PANTHER" id="PTHR31058:SF2">
    <property type="entry name" value="ZINC FINGER C4H2 DOMAIN-CONTAINING PROTEIN"/>
    <property type="match status" value="1"/>
</dbReference>
<dbReference type="AlphaFoldDB" id="A0A0V0U1V6"/>
<evidence type="ECO:0000313" key="3">
    <source>
        <dbReference type="EMBL" id="KRX45254.1"/>
    </source>
</evidence>
<sequence length="347" mass="39913">MGGIKLGKLLPKLTNALNIEINRTSVTLQIKKNKEKQIWRIDNGNDKVFIQRFFCSVECILKVFHLRNLGMTSQTRTYADLEKIGNIKCKLDKLEEVLGMFSKEVGFCKTESLHLTEYMNELKNLTQEKLAHVEELRQINCDINQFFDLRHDHFTVYYGSYFCFHDEIFFKLETAIKQAQNEQMKAMEDARRHLAELLPLKEEINRLRLSINQEPLPDNIISEETISLLLQFEQQNSPMRFWYPEVGSGNATSLPLLGCQSKSVNPVLDNSIPDQVSFSQRPTTSNFPFSIAELSMSTSFLKQQPPPMKTCTSCQQQIHRNAPICPLCKSKSRSKNPKKAKARKTSG</sequence>
<feature type="coiled-coil region" evidence="1">
    <location>
        <begin position="115"/>
        <end position="142"/>
    </location>
</feature>
<reference evidence="3 4" key="1">
    <citation type="submission" date="2015-01" db="EMBL/GenBank/DDBJ databases">
        <title>Evolution of Trichinella species and genotypes.</title>
        <authorList>
            <person name="Korhonen P.K."/>
            <person name="Edoardo P."/>
            <person name="Giuseppe L.R."/>
            <person name="Gasser R.B."/>
        </authorList>
    </citation>
    <scope>NUCLEOTIDE SEQUENCE [LARGE SCALE GENOMIC DNA]</scope>
    <source>
        <strain evidence="3">ISS417</strain>
    </source>
</reference>
<protein>
    <submittedName>
        <fullName evidence="3">Zinc finger C4H2 domain-containing protein</fullName>
    </submittedName>
</protein>
<evidence type="ECO:0000256" key="1">
    <source>
        <dbReference type="SAM" id="Coils"/>
    </source>
</evidence>
<keyword evidence="1" id="KW-0175">Coiled coil</keyword>
<proteinExistence type="predicted"/>
<name>A0A0V0U1V6_9BILA</name>
<dbReference type="Proteomes" id="UP000055048">
    <property type="component" value="Unassembled WGS sequence"/>
</dbReference>
<dbReference type="EMBL" id="JYDJ01000079">
    <property type="protein sequence ID" value="KRX45254.1"/>
    <property type="molecule type" value="Genomic_DNA"/>
</dbReference>
<dbReference type="PROSITE" id="PS51896">
    <property type="entry name" value="ZF_C4H2"/>
    <property type="match status" value="1"/>
</dbReference>
<dbReference type="InterPro" id="IPR044069">
    <property type="entry name" value="ZF_C4H2"/>
</dbReference>
<dbReference type="GO" id="GO:0005634">
    <property type="term" value="C:nucleus"/>
    <property type="evidence" value="ECO:0007669"/>
    <property type="project" value="TreeGrafter"/>
</dbReference>
<feature type="domain" description="C4H2-type" evidence="2">
    <location>
        <begin position="303"/>
        <end position="345"/>
    </location>
</feature>
<dbReference type="GO" id="GO:0045666">
    <property type="term" value="P:positive regulation of neuron differentiation"/>
    <property type="evidence" value="ECO:0007669"/>
    <property type="project" value="TreeGrafter"/>
</dbReference>
<accession>A0A0V0U1V6</accession>
<dbReference type="InterPro" id="IPR018482">
    <property type="entry name" value="Znf-C4H2"/>
</dbReference>
<evidence type="ECO:0000259" key="2">
    <source>
        <dbReference type="PROSITE" id="PS51896"/>
    </source>
</evidence>
<organism evidence="3 4">
    <name type="scientific">Trichinella murrelli</name>
    <dbReference type="NCBI Taxonomy" id="144512"/>
    <lineage>
        <taxon>Eukaryota</taxon>
        <taxon>Metazoa</taxon>
        <taxon>Ecdysozoa</taxon>
        <taxon>Nematoda</taxon>
        <taxon>Enoplea</taxon>
        <taxon>Dorylaimia</taxon>
        <taxon>Trichinellida</taxon>
        <taxon>Trichinellidae</taxon>
        <taxon>Trichinella</taxon>
    </lineage>
</organism>
<gene>
    <name evidence="3" type="primary">Zc4h2</name>
    <name evidence="3" type="ORF">T05_10598</name>
</gene>
<keyword evidence="4" id="KW-1185">Reference proteome</keyword>
<dbReference type="PANTHER" id="PTHR31058">
    <property type="entry name" value="ZINC FINGER C4H2 DOMAIN-CONTAINING PROTEIN"/>
    <property type="match status" value="1"/>
</dbReference>